<dbReference type="InterPro" id="IPR013324">
    <property type="entry name" value="RNA_pol_sigma_r3/r4-like"/>
</dbReference>
<keyword evidence="10" id="KW-1185">Reference proteome</keyword>
<dbReference type="PROSITE" id="PS00715">
    <property type="entry name" value="SIGMA70_1"/>
    <property type="match status" value="1"/>
</dbReference>
<evidence type="ECO:0000256" key="2">
    <source>
        <dbReference type="ARBA" id="ARBA00023015"/>
    </source>
</evidence>
<dbReference type="PROSITE" id="PS00716">
    <property type="entry name" value="SIGMA70_2"/>
    <property type="match status" value="1"/>
</dbReference>
<comment type="subcellular location">
    <subcellularLocation>
        <location evidence="6">Cytoplasm</location>
    </subcellularLocation>
</comment>
<feature type="region of interest" description="Sigma-70 factor domain-3" evidence="6">
    <location>
        <begin position="201"/>
        <end position="276"/>
    </location>
</feature>
<dbReference type="NCBIfam" id="TIGR02937">
    <property type="entry name" value="sigma70-ECF"/>
    <property type="match status" value="1"/>
</dbReference>
<comment type="function">
    <text evidence="6">Sigma factors are initiation factors that promote the attachment of RNA polymerase to specific initiation sites and are then released. This sigma factor is the master transcriptional regulator of the stationary phase and the general stress response.</text>
</comment>
<dbReference type="Pfam" id="PF04545">
    <property type="entry name" value="Sigma70_r4"/>
    <property type="match status" value="1"/>
</dbReference>
<dbReference type="CDD" id="cd06171">
    <property type="entry name" value="Sigma70_r4"/>
    <property type="match status" value="1"/>
</dbReference>
<gene>
    <name evidence="6" type="primary">rpoS</name>
    <name evidence="9" type="ORF">SAMN05216602_0881</name>
</gene>
<feature type="domain" description="RNA polymerase sigma-70" evidence="8">
    <location>
        <begin position="314"/>
        <end position="340"/>
    </location>
</feature>
<comment type="similarity">
    <text evidence="6">Belongs to the sigma-70 factor family. RpoS subfamily.</text>
</comment>
<dbReference type="InterPro" id="IPR012761">
    <property type="entry name" value="RNA_pol_sigma_RpoS"/>
</dbReference>
<dbReference type="NCBIfam" id="TIGR02394">
    <property type="entry name" value="rpoS_proteo"/>
    <property type="match status" value="1"/>
</dbReference>
<evidence type="ECO:0000256" key="4">
    <source>
        <dbReference type="ARBA" id="ARBA00023125"/>
    </source>
</evidence>
<evidence type="ECO:0000313" key="10">
    <source>
        <dbReference type="Proteomes" id="UP000183018"/>
    </source>
</evidence>
<dbReference type="PANTHER" id="PTHR30603:SF67">
    <property type="entry name" value="RNA POLYMERASE SIGMA FACTOR RPOS"/>
    <property type="match status" value="1"/>
</dbReference>
<dbReference type="InterPro" id="IPR000943">
    <property type="entry name" value="RNA_pol_sigma70"/>
</dbReference>
<keyword evidence="1 6" id="KW-0963">Cytoplasm</keyword>
<feature type="domain" description="RNA polymerase sigma-70" evidence="7">
    <location>
        <begin position="145"/>
        <end position="158"/>
    </location>
</feature>
<name>A0A1I3HGN8_9GAMM</name>
<evidence type="ECO:0000259" key="7">
    <source>
        <dbReference type="PROSITE" id="PS00715"/>
    </source>
</evidence>
<dbReference type="GO" id="GO:0006352">
    <property type="term" value="P:DNA-templated transcription initiation"/>
    <property type="evidence" value="ECO:0007669"/>
    <property type="project" value="UniProtKB-UniRule"/>
</dbReference>
<dbReference type="PRINTS" id="PR00046">
    <property type="entry name" value="SIGMA70FCT"/>
</dbReference>
<dbReference type="Pfam" id="PF04542">
    <property type="entry name" value="Sigma70_r2"/>
    <property type="match status" value="1"/>
</dbReference>
<evidence type="ECO:0000256" key="5">
    <source>
        <dbReference type="ARBA" id="ARBA00023163"/>
    </source>
</evidence>
<comment type="subunit">
    <text evidence="6">Interacts with the RNA polymerase core enzyme.</text>
</comment>
<dbReference type="InterPro" id="IPR036388">
    <property type="entry name" value="WH-like_DNA-bd_sf"/>
</dbReference>
<feature type="region of interest" description="Sigma-70 factor domain-1" evidence="6">
    <location>
        <begin position="83"/>
        <end position="116"/>
    </location>
</feature>
<dbReference type="Gene3D" id="1.10.10.10">
    <property type="entry name" value="Winged helix-like DNA-binding domain superfamily/Winged helix DNA-binding domain"/>
    <property type="match status" value="2"/>
</dbReference>
<dbReference type="GO" id="GO:0005737">
    <property type="term" value="C:cytoplasm"/>
    <property type="evidence" value="ECO:0007669"/>
    <property type="project" value="UniProtKB-SubCell"/>
</dbReference>
<dbReference type="InterPro" id="IPR007624">
    <property type="entry name" value="RNA_pol_sigma70_r3"/>
</dbReference>
<feature type="region of interest" description="Sigma-70 factor domain-4" evidence="6">
    <location>
        <begin position="289"/>
        <end position="342"/>
    </location>
</feature>
<dbReference type="InterPro" id="IPR013325">
    <property type="entry name" value="RNA_pol_sigma_r2"/>
</dbReference>
<accession>A0A1I3HGN8</accession>
<keyword evidence="5 6" id="KW-0804">Transcription</keyword>
<dbReference type="HAMAP" id="MF_00959">
    <property type="entry name" value="Sigma70_RpoS"/>
    <property type="match status" value="1"/>
</dbReference>
<keyword evidence="4 6" id="KW-0238">DNA-binding</keyword>
<dbReference type="SUPFAM" id="SSF88946">
    <property type="entry name" value="Sigma2 domain of RNA polymerase sigma factors"/>
    <property type="match status" value="1"/>
</dbReference>
<dbReference type="FunFam" id="1.10.10.10:FF:000046">
    <property type="entry name" value="RNA polymerase sigma factor RpoS"/>
    <property type="match status" value="1"/>
</dbReference>
<dbReference type="Gene3D" id="1.10.601.10">
    <property type="entry name" value="RNA Polymerase Primary Sigma Factor"/>
    <property type="match status" value="1"/>
</dbReference>
<reference evidence="10" key="1">
    <citation type="submission" date="2016-10" db="EMBL/GenBank/DDBJ databases">
        <authorList>
            <person name="Varghese N."/>
            <person name="Submissions S."/>
        </authorList>
    </citation>
    <scope>NUCLEOTIDE SEQUENCE [LARGE SCALE GENOMIC DNA]</scope>
    <source>
        <strain evidence="10">LMG 22563</strain>
    </source>
</reference>
<dbReference type="InterPro" id="IPR009042">
    <property type="entry name" value="RNA_pol_sigma70_r1_2"/>
</dbReference>
<dbReference type="STRING" id="289370.SAMN05216602_0881"/>
<dbReference type="SUPFAM" id="SSF88659">
    <property type="entry name" value="Sigma3 and sigma4 domains of RNA polymerase sigma factors"/>
    <property type="match status" value="2"/>
</dbReference>
<proteinExistence type="inferred from homology"/>
<dbReference type="EMBL" id="FORC01000001">
    <property type="protein sequence ID" value="SFI34737.1"/>
    <property type="molecule type" value="Genomic_DNA"/>
</dbReference>
<dbReference type="InterPro" id="IPR014284">
    <property type="entry name" value="RNA_pol_sigma-70_dom"/>
</dbReference>
<dbReference type="Pfam" id="PF04539">
    <property type="entry name" value="Sigma70_r3"/>
    <property type="match status" value="1"/>
</dbReference>
<sequence>MLPRRSAHQGLLVELSKGRNNNMALNTKAPEFDIDEEVLLMEPDIDLDEASDAAAPVKVTRSKAKQPAGSKQHKYIDYTRALDATQLYLNEIGFSPLLTPEEEVFFARLAQKGDPAGRKRMIESNLRLVVKIARRYVNRGLSLLDLIEEGNLGLIRAVEKFDPERGFRFSTYATWWIRQTIERAIMNQTRTIRLPIHVVKELNVYLRAARELTQKLDHEPSPEEIANLLEKPVGEVKRMLGLNERVSSVDVSLGPDSDKTLLDTLTDDRPTDPCELLQDDDLSQSIDQWLSDLTDKQREVVVRRFGLRGHESCTLEEVGQEIGLTRERVRQIQVEALKRLREILEKNGLSADSLFQ</sequence>
<dbReference type="Proteomes" id="UP000183018">
    <property type="component" value="Unassembled WGS sequence"/>
</dbReference>
<evidence type="ECO:0000313" key="9">
    <source>
        <dbReference type="EMBL" id="SFI34737.1"/>
    </source>
</evidence>
<dbReference type="GO" id="GO:0003677">
    <property type="term" value="F:DNA binding"/>
    <property type="evidence" value="ECO:0007669"/>
    <property type="project" value="UniProtKB-UniRule"/>
</dbReference>
<evidence type="ECO:0000256" key="1">
    <source>
        <dbReference type="ARBA" id="ARBA00022490"/>
    </source>
</evidence>
<feature type="DNA-binding region" description="H-T-H motif" evidence="6">
    <location>
        <begin position="315"/>
        <end position="334"/>
    </location>
</feature>
<organism evidence="9 10">
    <name type="scientific">Phytopseudomonas argentinensis</name>
    <dbReference type="NCBI Taxonomy" id="289370"/>
    <lineage>
        <taxon>Bacteria</taxon>
        <taxon>Pseudomonadati</taxon>
        <taxon>Pseudomonadota</taxon>
        <taxon>Gammaproteobacteria</taxon>
        <taxon>Pseudomonadales</taxon>
        <taxon>Pseudomonadaceae</taxon>
        <taxon>Phytopseudomonas</taxon>
    </lineage>
</organism>
<dbReference type="Pfam" id="PF00140">
    <property type="entry name" value="Sigma70_r1_2"/>
    <property type="match status" value="1"/>
</dbReference>
<dbReference type="FunFam" id="1.10.601.10:FF:000001">
    <property type="entry name" value="RNA polymerase sigma factor SigA"/>
    <property type="match status" value="1"/>
</dbReference>
<dbReference type="GO" id="GO:0016987">
    <property type="term" value="F:sigma factor activity"/>
    <property type="evidence" value="ECO:0007669"/>
    <property type="project" value="UniProtKB-UniRule"/>
</dbReference>
<dbReference type="NCBIfam" id="NF004207">
    <property type="entry name" value="PRK05657.1"/>
    <property type="match status" value="1"/>
</dbReference>
<dbReference type="PANTHER" id="PTHR30603">
    <property type="entry name" value="RNA POLYMERASE SIGMA FACTOR RPO"/>
    <property type="match status" value="1"/>
</dbReference>
<dbReference type="InterPro" id="IPR050239">
    <property type="entry name" value="Sigma-70_RNA_pol_init_factors"/>
</dbReference>
<keyword evidence="3 6" id="KW-0731">Sigma factor</keyword>
<feature type="region of interest" description="Sigma-70 factor domain-2" evidence="6">
    <location>
        <begin position="121"/>
        <end position="191"/>
    </location>
</feature>
<dbReference type="FunFam" id="1.10.10.10:FF:000044">
    <property type="entry name" value="RNA polymerase sigma factor RpoS"/>
    <property type="match status" value="1"/>
</dbReference>
<evidence type="ECO:0000256" key="3">
    <source>
        <dbReference type="ARBA" id="ARBA00023082"/>
    </source>
</evidence>
<feature type="short sequence motif" description="Interaction with polymerase core subunit RpoC" evidence="6">
    <location>
        <begin position="145"/>
        <end position="148"/>
    </location>
</feature>
<evidence type="ECO:0000256" key="6">
    <source>
        <dbReference type="HAMAP-Rule" id="MF_00959"/>
    </source>
</evidence>
<dbReference type="AlphaFoldDB" id="A0A1I3HGN8"/>
<evidence type="ECO:0000259" key="8">
    <source>
        <dbReference type="PROSITE" id="PS00716"/>
    </source>
</evidence>
<dbReference type="InterPro" id="IPR007630">
    <property type="entry name" value="RNA_pol_sigma70_r4"/>
</dbReference>
<dbReference type="InterPro" id="IPR007627">
    <property type="entry name" value="RNA_pol_sigma70_r2"/>
</dbReference>
<protein>
    <recommendedName>
        <fullName evidence="6">RNA polymerase sigma factor RpoS</fullName>
    </recommendedName>
    <alternativeName>
        <fullName evidence="6">Sigma S</fullName>
    </alternativeName>
    <alternativeName>
        <fullName evidence="6">Sigma-38</fullName>
    </alternativeName>
</protein>
<keyword evidence="2 6" id="KW-0805">Transcription regulation</keyword>